<dbReference type="FunFam" id="3.30.830.10:FF:000039">
    <property type="entry name" value="Ubiquinol-cytochrome c reductase core subunit 2"/>
    <property type="match status" value="1"/>
</dbReference>
<sequence>MLASSRKAVASIPTVLKANYSAAAAANAVQISSAKNGIKVASVQDSSATAGISVVVNGGVKGEDSSNAGVAHFLKNYGFKNTNNRTAFRIVREAEIAGAVLSSNLTRESIVYSAEFLKGDAAQFAEILGDVVSNQKFQDHEFVDVSKQTALESAYAYGTPAIAAIEAAHSAAFRNGLGNSLFASKTARVTNAAVKEYAQKLFTAGNVALVGTNVEHEDLKSYADAFFNLGSGSVSLPASKYHGGELRLSTATPVASYVLAFQGVAAGTKEYAAAEVLRHVLGGEQLVKFTQGASLLSQTAAKLSGDVQINAFNFGYSDAGLFGVQVNAASDNISSALSAVAEQLKAVQSGVSDEDLKRGIAQAKFAAAAAFDSRLDRLDVLGRQGLLLFQAFGQNVASFDNVQASDVAKVAESILKSNSTAVAVGNLHALPFADSLSL</sequence>
<keyword evidence="4" id="KW-0999">Mitochondrion inner membrane</keyword>
<dbReference type="Pfam" id="PF00675">
    <property type="entry name" value="Peptidase_M16"/>
    <property type="match status" value="1"/>
</dbReference>
<feature type="domain" description="Peptidase M16 N-terminal" evidence="11">
    <location>
        <begin position="39"/>
        <end position="183"/>
    </location>
</feature>
<feature type="domain" description="Peptidase M16 C-terminal" evidence="12">
    <location>
        <begin position="189"/>
        <end position="362"/>
    </location>
</feature>
<dbReference type="OrthoDB" id="6369905at2759"/>
<keyword evidence="7" id="KW-0496">Mitochondrion</keyword>
<evidence type="ECO:0000313" key="14">
    <source>
        <dbReference type="Proteomes" id="UP000612746"/>
    </source>
</evidence>
<evidence type="ECO:0000256" key="10">
    <source>
        <dbReference type="ARBA" id="ARBA00040751"/>
    </source>
</evidence>
<evidence type="ECO:0000256" key="9">
    <source>
        <dbReference type="ARBA" id="ARBA00038146"/>
    </source>
</evidence>
<dbReference type="AlphaFoldDB" id="A0A8H7PGV7"/>
<evidence type="ECO:0000259" key="12">
    <source>
        <dbReference type="Pfam" id="PF05193"/>
    </source>
</evidence>
<evidence type="ECO:0000259" key="11">
    <source>
        <dbReference type="Pfam" id="PF00675"/>
    </source>
</evidence>
<protein>
    <recommendedName>
        <fullName evidence="10">Cytochrome b-c1 complex subunit 2, mitochondrial</fullName>
    </recommendedName>
</protein>
<keyword evidence="5" id="KW-0809">Transit peptide</keyword>
<evidence type="ECO:0000256" key="2">
    <source>
        <dbReference type="ARBA" id="ARBA00022448"/>
    </source>
</evidence>
<keyword evidence="2" id="KW-0813">Transport</keyword>
<evidence type="ECO:0000256" key="7">
    <source>
        <dbReference type="ARBA" id="ARBA00023128"/>
    </source>
</evidence>
<comment type="caution">
    <text evidence="13">The sequence shown here is derived from an EMBL/GenBank/DDBJ whole genome shotgun (WGS) entry which is preliminary data.</text>
</comment>
<dbReference type="InterPro" id="IPR050361">
    <property type="entry name" value="MPP/UQCRC_Complex"/>
</dbReference>
<dbReference type="SUPFAM" id="SSF63411">
    <property type="entry name" value="LuxS/MPP-like metallohydrolase"/>
    <property type="match status" value="2"/>
</dbReference>
<dbReference type="PANTHER" id="PTHR11851:SF209">
    <property type="entry name" value="CYTOCHROME B-C1 COMPLEX SUBUNIT 2, MITOCHONDRIAL"/>
    <property type="match status" value="1"/>
</dbReference>
<organism evidence="13 14">
    <name type="scientific">Umbelopsis vinacea</name>
    <dbReference type="NCBI Taxonomy" id="44442"/>
    <lineage>
        <taxon>Eukaryota</taxon>
        <taxon>Fungi</taxon>
        <taxon>Fungi incertae sedis</taxon>
        <taxon>Mucoromycota</taxon>
        <taxon>Mucoromycotina</taxon>
        <taxon>Umbelopsidomycetes</taxon>
        <taxon>Umbelopsidales</taxon>
        <taxon>Umbelopsidaceae</taxon>
        <taxon>Umbelopsis</taxon>
    </lineage>
</organism>
<dbReference type="GO" id="GO:0046872">
    <property type="term" value="F:metal ion binding"/>
    <property type="evidence" value="ECO:0007669"/>
    <property type="project" value="InterPro"/>
</dbReference>
<dbReference type="InterPro" id="IPR011249">
    <property type="entry name" value="Metalloenz_LuxS/M16"/>
</dbReference>
<accession>A0A8H7PGV7</accession>
<evidence type="ECO:0000256" key="4">
    <source>
        <dbReference type="ARBA" id="ARBA00022792"/>
    </source>
</evidence>
<keyword evidence="8" id="KW-0472">Membrane</keyword>
<dbReference type="InterPro" id="IPR007863">
    <property type="entry name" value="Peptidase_M16_C"/>
</dbReference>
<gene>
    <name evidence="13" type="ORF">INT44_008756</name>
</gene>
<dbReference type="FunFam" id="3.30.830.10:FF:000021">
    <property type="entry name" value="Cytochrome b-c1 complex subunit 2"/>
    <property type="match status" value="1"/>
</dbReference>
<evidence type="ECO:0000313" key="13">
    <source>
        <dbReference type="EMBL" id="KAG2173404.1"/>
    </source>
</evidence>
<dbReference type="Pfam" id="PF05193">
    <property type="entry name" value="Peptidase_M16_C"/>
    <property type="match status" value="1"/>
</dbReference>
<dbReference type="GO" id="GO:0005743">
    <property type="term" value="C:mitochondrial inner membrane"/>
    <property type="evidence" value="ECO:0007669"/>
    <property type="project" value="UniProtKB-SubCell"/>
</dbReference>
<reference evidence="13" key="1">
    <citation type="submission" date="2020-12" db="EMBL/GenBank/DDBJ databases">
        <title>Metabolic potential, ecology and presence of endohyphal bacteria is reflected in genomic diversity of Mucoromycotina.</title>
        <authorList>
            <person name="Muszewska A."/>
            <person name="Okrasinska A."/>
            <person name="Steczkiewicz K."/>
            <person name="Drgas O."/>
            <person name="Orlowska M."/>
            <person name="Perlinska-Lenart U."/>
            <person name="Aleksandrzak-Piekarczyk T."/>
            <person name="Szatraj K."/>
            <person name="Zielenkiewicz U."/>
            <person name="Pilsyk S."/>
            <person name="Malc E."/>
            <person name="Mieczkowski P."/>
            <person name="Kruszewska J.S."/>
            <person name="Biernat P."/>
            <person name="Pawlowska J."/>
        </authorList>
    </citation>
    <scope>NUCLEOTIDE SEQUENCE</scope>
    <source>
        <strain evidence="13">WA0000051536</strain>
    </source>
</reference>
<keyword evidence="3" id="KW-0679">Respiratory chain</keyword>
<keyword evidence="14" id="KW-1185">Reference proteome</keyword>
<evidence type="ECO:0000256" key="5">
    <source>
        <dbReference type="ARBA" id="ARBA00022946"/>
    </source>
</evidence>
<evidence type="ECO:0000256" key="1">
    <source>
        <dbReference type="ARBA" id="ARBA00004443"/>
    </source>
</evidence>
<dbReference type="InterPro" id="IPR011765">
    <property type="entry name" value="Pept_M16_N"/>
</dbReference>
<comment type="similarity">
    <text evidence="9">Belongs to the peptidase M16 family. UQCRC2/QCR2 subfamily.</text>
</comment>
<dbReference type="EMBL" id="JAEPRA010000019">
    <property type="protein sequence ID" value="KAG2173404.1"/>
    <property type="molecule type" value="Genomic_DNA"/>
</dbReference>
<proteinExistence type="inferred from homology"/>
<name>A0A8H7PGV7_9FUNG</name>
<dbReference type="Proteomes" id="UP000612746">
    <property type="component" value="Unassembled WGS sequence"/>
</dbReference>
<evidence type="ECO:0000256" key="8">
    <source>
        <dbReference type="ARBA" id="ARBA00023136"/>
    </source>
</evidence>
<evidence type="ECO:0000256" key="6">
    <source>
        <dbReference type="ARBA" id="ARBA00022982"/>
    </source>
</evidence>
<evidence type="ECO:0000256" key="3">
    <source>
        <dbReference type="ARBA" id="ARBA00022660"/>
    </source>
</evidence>
<comment type="subcellular location">
    <subcellularLocation>
        <location evidence="1">Mitochondrion inner membrane</location>
        <topology evidence="1">Peripheral membrane protein</topology>
        <orientation evidence="1">Matrix side</orientation>
    </subcellularLocation>
</comment>
<dbReference type="PANTHER" id="PTHR11851">
    <property type="entry name" value="METALLOPROTEASE"/>
    <property type="match status" value="1"/>
</dbReference>
<dbReference type="Gene3D" id="3.30.830.10">
    <property type="entry name" value="Metalloenzyme, LuxS/M16 peptidase-like"/>
    <property type="match status" value="2"/>
</dbReference>
<keyword evidence="6" id="KW-0249">Electron transport</keyword>